<dbReference type="Gene3D" id="2.120.10.30">
    <property type="entry name" value="TolB, C-terminal domain"/>
    <property type="match status" value="1"/>
</dbReference>
<dbReference type="InterPro" id="IPR011041">
    <property type="entry name" value="Quinoprot_gluc/sorb_DH_b-prop"/>
</dbReference>
<dbReference type="InterPro" id="IPR012938">
    <property type="entry name" value="Glc/Sorbosone_DH"/>
</dbReference>
<gene>
    <name evidence="3" type="ORF">FHR95_001819</name>
</gene>
<evidence type="ECO:0000259" key="2">
    <source>
        <dbReference type="Pfam" id="PF07995"/>
    </source>
</evidence>
<evidence type="ECO:0000256" key="1">
    <source>
        <dbReference type="SAM" id="SignalP"/>
    </source>
</evidence>
<dbReference type="AlphaFoldDB" id="A0A7W5DLB4"/>
<accession>A0A7W5DLB4</accession>
<dbReference type="SUPFAM" id="SSF50952">
    <property type="entry name" value="Soluble quinoprotein glucose dehydrogenase"/>
    <property type="match status" value="1"/>
</dbReference>
<dbReference type="PANTHER" id="PTHR19328:SF75">
    <property type="entry name" value="ALDOSE SUGAR DEHYDROGENASE YLII"/>
    <property type="match status" value="1"/>
</dbReference>
<feature type="signal peptide" evidence="1">
    <location>
        <begin position="1"/>
        <end position="25"/>
    </location>
</feature>
<evidence type="ECO:0000313" key="4">
    <source>
        <dbReference type="Proteomes" id="UP000563050"/>
    </source>
</evidence>
<dbReference type="PANTHER" id="PTHR19328">
    <property type="entry name" value="HEDGEHOG-INTERACTING PROTEIN"/>
    <property type="match status" value="1"/>
</dbReference>
<proteinExistence type="predicted"/>
<evidence type="ECO:0000313" key="3">
    <source>
        <dbReference type="EMBL" id="MBB3184258.1"/>
    </source>
</evidence>
<reference evidence="3 4" key="1">
    <citation type="submission" date="2020-08" db="EMBL/GenBank/DDBJ databases">
        <title>Genomic Encyclopedia of Type Strains, Phase III (KMG-III): the genomes of soil and plant-associated and newly described type strains.</title>
        <authorList>
            <person name="Whitman W."/>
        </authorList>
    </citation>
    <scope>NUCLEOTIDE SEQUENCE [LARGE SCALE GENOMIC DNA]</scope>
    <source>
        <strain evidence="3 4">CECT 7341</strain>
    </source>
</reference>
<comment type="caution">
    <text evidence="3">The sequence shown here is derived from an EMBL/GenBank/DDBJ whole genome shotgun (WGS) entry which is preliminary data.</text>
</comment>
<name>A0A7W5DLB4_9GAMM</name>
<dbReference type="RefSeq" id="WP_183314165.1">
    <property type="nucleotide sequence ID" value="NZ_JACHXQ010000005.1"/>
</dbReference>
<dbReference type="Pfam" id="PF07995">
    <property type="entry name" value="GSDH"/>
    <property type="match status" value="1"/>
</dbReference>
<organism evidence="3 4">
    <name type="scientific">Halomonas fontilapidosi</name>
    <dbReference type="NCBI Taxonomy" id="616675"/>
    <lineage>
        <taxon>Bacteria</taxon>
        <taxon>Pseudomonadati</taxon>
        <taxon>Pseudomonadota</taxon>
        <taxon>Gammaproteobacteria</taxon>
        <taxon>Oceanospirillales</taxon>
        <taxon>Halomonadaceae</taxon>
        <taxon>Halomonas</taxon>
    </lineage>
</organism>
<keyword evidence="1" id="KW-0732">Signal</keyword>
<dbReference type="EMBL" id="JACHXQ010000005">
    <property type="protein sequence ID" value="MBB3184258.1"/>
    <property type="molecule type" value="Genomic_DNA"/>
</dbReference>
<feature type="chain" id="PRO_5030525023" evidence="1">
    <location>
        <begin position="26"/>
        <end position="379"/>
    </location>
</feature>
<keyword evidence="4" id="KW-1185">Reference proteome</keyword>
<feature type="domain" description="Glucose/Sorbosone dehydrogenase" evidence="2">
    <location>
        <begin position="49"/>
        <end position="374"/>
    </location>
</feature>
<protein>
    <submittedName>
        <fullName evidence="3">Glucose/arabinose dehydrogenase</fullName>
    </submittedName>
</protein>
<dbReference type="Proteomes" id="UP000563050">
    <property type="component" value="Unassembled WGS sequence"/>
</dbReference>
<sequence>MPTPRHALSTALLLGGVLLAGQTVAAEVVEEHIATDHHDLRLESMAGGLEHPWSAAELPDGQWLVTERPGRLVRIDAQGKVSRLSGMPEVSTRGQGGLLDVVLHPDYATGSDWVYFSWSQAGNGGSATTLSRGRLDGDALVDLETLFVQNRFSRPGRHYGSRLAWRDDGTLLMTIGERGSPERAQDRGDHAGSVLRLTAEGEVPDDNPFVDGADALPELFTYGNRNPQGLTVAADGTAWSTEHGPRTGDELNRLEAGVNYGWPVVSRGNDYATNLPIGLDSAPGMRDPVHVFAGRFAPSGLAQVSGEAFPAWQGDLLAGGLASETLVRLALDGDRVAEREIILEGEIGRIRDVHLGSDGAVYLLSDHADGGLYRLVPAD</sequence>
<dbReference type="InterPro" id="IPR011042">
    <property type="entry name" value="6-blade_b-propeller_TolB-like"/>
</dbReference>